<evidence type="ECO:0000313" key="3">
    <source>
        <dbReference type="Proteomes" id="UP000193689"/>
    </source>
</evidence>
<dbReference type="Proteomes" id="UP000193689">
    <property type="component" value="Unassembled WGS sequence"/>
</dbReference>
<evidence type="ECO:0000256" key="1">
    <source>
        <dbReference type="SAM" id="MobiDB-lite"/>
    </source>
</evidence>
<gene>
    <name evidence="2" type="ORF">BCR38DRAFT_418749</name>
</gene>
<dbReference type="InParanoid" id="A0A1Y2EL91"/>
<reference evidence="2 3" key="1">
    <citation type="submission" date="2016-07" db="EMBL/GenBank/DDBJ databases">
        <title>Pervasive Adenine N6-methylation of Active Genes in Fungi.</title>
        <authorList>
            <consortium name="DOE Joint Genome Institute"/>
            <person name="Mondo S.J."/>
            <person name="Dannebaum R.O."/>
            <person name="Kuo R.C."/>
            <person name="Labutti K."/>
            <person name="Haridas S."/>
            <person name="Kuo A."/>
            <person name="Salamov A."/>
            <person name="Ahrendt S.R."/>
            <person name="Lipzen A."/>
            <person name="Sullivan W."/>
            <person name="Andreopoulos W.B."/>
            <person name="Clum A."/>
            <person name="Lindquist E."/>
            <person name="Daum C."/>
            <person name="Ramamoorthy G.K."/>
            <person name="Gryganskyi A."/>
            <person name="Culley D."/>
            <person name="Magnuson J.K."/>
            <person name="James T.Y."/>
            <person name="O'Malley M.A."/>
            <person name="Stajich J.E."/>
            <person name="Spatafora J.W."/>
            <person name="Visel A."/>
            <person name="Grigoriev I.V."/>
        </authorList>
    </citation>
    <scope>NUCLEOTIDE SEQUENCE [LARGE SCALE GENOMIC DNA]</scope>
    <source>
        <strain evidence="2 3">CBS 129021</strain>
    </source>
</reference>
<dbReference type="EMBL" id="MCFJ01000001">
    <property type="protein sequence ID" value="ORY72054.1"/>
    <property type="molecule type" value="Genomic_DNA"/>
</dbReference>
<organism evidence="2 3">
    <name type="scientific">Pseudomassariella vexata</name>
    <dbReference type="NCBI Taxonomy" id="1141098"/>
    <lineage>
        <taxon>Eukaryota</taxon>
        <taxon>Fungi</taxon>
        <taxon>Dikarya</taxon>
        <taxon>Ascomycota</taxon>
        <taxon>Pezizomycotina</taxon>
        <taxon>Sordariomycetes</taxon>
        <taxon>Xylariomycetidae</taxon>
        <taxon>Amphisphaeriales</taxon>
        <taxon>Pseudomassariaceae</taxon>
        <taxon>Pseudomassariella</taxon>
    </lineage>
</organism>
<name>A0A1Y2EL91_9PEZI</name>
<protein>
    <submittedName>
        <fullName evidence="2">Uncharacterized protein</fullName>
    </submittedName>
</protein>
<dbReference type="AlphaFoldDB" id="A0A1Y2EL91"/>
<accession>A0A1Y2EL91</accession>
<proteinExistence type="predicted"/>
<dbReference type="GeneID" id="63775458"/>
<dbReference type="RefSeq" id="XP_040721646.1">
    <property type="nucleotide sequence ID" value="XM_040859246.1"/>
</dbReference>
<feature type="region of interest" description="Disordered" evidence="1">
    <location>
        <begin position="50"/>
        <end position="83"/>
    </location>
</feature>
<sequence>MCLPSPEPTPWCPTCLHLMDATLWEATIPHTWNQFPVVLTCITQTSLSSERAAASGGVTPDESPPLERLRHNTGPDTGCRMPDANAHRGRWNWKVVTAGRESIPPCRIARFLLPRPPQNLLALRQNKSKNGCGSELPESVVGCGCASSDSAYNVSAHLFALGLALVQAESADRRLI</sequence>
<keyword evidence="3" id="KW-1185">Reference proteome</keyword>
<comment type="caution">
    <text evidence="2">The sequence shown here is derived from an EMBL/GenBank/DDBJ whole genome shotgun (WGS) entry which is preliminary data.</text>
</comment>
<evidence type="ECO:0000313" key="2">
    <source>
        <dbReference type="EMBL" id="ORY72054.1"/>
    </source>
</evidence>